<evidence type="ECO:0000259" key="1">
    <source>
        <dbReference type="Pfam" id="PF00561"/>
    </source>
</evidence>
<dbReference type="EMBL" id="CP136594">
    <property type="protein sequence ID" value="WOE76548.1"/>
    <property type="molecule type" value="Genomic_DNA"/>
</dbReference>
<dbReference type="Pfam" id="PF00561">
    <property type="entry name" value="Abhydrolase_1"/>
    <property type="match status" value="1"/>
</dbReference>
<evidence type="ECO:0000313" key="3">
    <source>
        <dbReference type="Proteomes" id="UP001302429"/>
    </source>
</evidence>
<gene>
    <name evidence="2" type="ORF">RB602_07495</name>
</gene>
<name>A0AA97I2R9_9SPHN</name>
<protein>
    <submittedName>
        <fullName evidence="2">Alpha/beta fold hydrolase</fullName>
    </submittedName>
</protein>
<keyword evidence="3" id="KW-1185">Reference proteome</keyword>
<accession>A0AA97I2R9</accession>
<organism evidence="2 3">
    <name type="scientific">Alterisphingorhabdus coralli</name>
    <dbReference type="NCBI Taxonomy" id="3071408"/>
    <lineage>
        <taxon>Bacteria</taxon>
        <taxon>Pseudomonadati</taxon>
        <taxon>Pseudomonadota</taxon>
        <taxon>Alphaproteobacteria</taxon>
        <taxon>Sphingomonadales</taxon>
        <taxon>Sphingomonadaceae</taxon>
        <taxon>Alterisphingorhabdus (ex Yan et al. 2024)</taxon>
    </lineage>
</organism>
<dbReference type="Proteomes" id="UP001302429">
    <property type="component" value="Chromosome"/>
</dbReference>
<dbReference type="KEGG" id="acoa:RB602_07495"/>
<dbReference type="Gene3D" id="3.40.50.1820">
    <property type="entry name" value="alpha/beta hydrolase"/>
    <property type="match status" value="1"/>
</dbReference>
<proteinExistence type="predicted"/>
<dbReference type="PANTHER" id="PTHR43433">
    <property type="entry name" value="HYDROLASE, ALPHA/BETA FOLD FAMILY PROTEIN"/>
    <property type="match status" value="1"/>
</dbReference>
<sequence>MSDAVVTHIAMPDGVKLAVHQMGPEDGAPVLMLHGLFSNAETNWIKYGHAGRLAEAGFRVIMPEFRVHGQSDAPHDPAAYPTDILADDILHLIEMLALESFDLVGFSLGARTSAKLLTMGLRPRRTALCGMGWQGLQEWDRRRQFFIDAIDKRETVKRGDEHFFAVAFMKTQGIDPVAARLLLNSFGDIDVEALTDIDTPIMVLCGSEDQDNGSAPMLAQNLAQAHYVEIPGTHMSSVTEKALGAALVAFLGE</sequence>
<dbReference type="SUPFAM" id="SSF53474">
    <property type="entry name" value="alpha/beta-Hydrolases"/>
    <property type="match status" value="1"/>
</dbReference>
<dbReference type="PANTHER" id="PTHR43433:SF5">
    <property type="entry name" value="AB HYDROLASE-1 DOMAIN-CONTAINING PROTEIN"/>
    <property type="match status" value="1"/>
</dbReference>
<reference evidence="2 3" key="1">
    <citation type="submission" date="2023-10" db="EMBL/GenBank/DDBJ databases">
        <title>Complete genome sequence of a Sphingomonadaceae bacterium.</title>
        <authorList>
            <person name="Yan C."/>
        </authorList>
    </citation>
    <scope>NUCLEOTIDE SEQUENCE [LARGE SCALE GENOMIC DNA]</scope>
    <source>
        <strain evidence="2 3">SCSIO 66989</strain>
    </source>
</reference>
<evidence type="ECO:0000313" key="2">
    <source>
        <dbReference type="EMBL" id="WOE76548.1"/>
    </source>
</evidence>
<dbReference type="GO" id="GO:0046503">
    <property type="term" value="P:glycerolipid catabolic process"/>
    <property type="evidence" value="ECO:0007669"/>
    <property type="project" value="TreeGrafter"/>
</dbReference>
<dbReference type="GO" id="GO:0004806">
    <property type="term" value="F:triacylglycerol lipase activity"/>
    <property type="evidence" value="ECO:0007669"/>
    <property type="project" value="TreeGrafter"/>
</dbReference>
<dbReference type="InterPro" id="IPR050471">
    <property type="entry name" value="AB_hydrolase"/>
</dbReference>
<dbReference type="AlphaFoldDB" id="A0AA97I2R9"/>
<dbReference type="InterPro" id="IPR029058">
    <property type="entry name" value="AB_hydrolase_fold"/>
</dbReference>
<keyword evidence="2" id="KW-0378">Hydrolase</keyword>
<dbReference type="InterPro" id="IPR000073">
    <property type="entry name" value="AB_hydrolase_1"/>
</dbReference>
<feature type="domain" description="AB hydrolase-1" evidence="1">
    <location>
        <begin position="29"/>
        <end position="117"/>
    </location>
</feature>
<dbReference type="RefSeq" id="WP_317084340.1">
    <property type="nucleotide sequence ID" value="NZ_CP136594.1"/>
</dbReference>